<proteinExistence type="predicted"/>
<sequence>MWLGIHPILSARLTETEMAIALTVIPAELIISSGSYRTGATAQDYAASIAQPLHGRSIH</sequence>
<evidence type="ECO:0000313" key="1">
    <source>
        <dbReference type="EMBL" id="KAJ5457336.1"/>
    </source>
</evidence>
<dbReference type="AlphaFoldDB" id="A0A9W9WFP4"/>
<comment type="caution">
    <text evidence="1">The sequence shown here is derived from an EMBL/GenBank/DDBJ whole genome shotgun (WGS) entry which is preliminary data.</text>
</comment>
<gene>
    <name evidence="1" type="ORF">N7530_012610</name>
</gene>
<name>A0A9W9WFP4_9EURO</name>
<dbReference type="Proteomes" id="UP001147760">
    <property type="component" value="Unassembled WGS sequence"/>
</dbReference>
<keyword evidence="2" id="KW-1185">Reference proteome</keyword>
<reference evidence="1" key="2">
    <citation type="journal article" date="2023" name="IMA Fungus">
        <title>Comparative genomic study of the Penicillium genus elucidates a diverse pangenome and 15 lateral gene transfer events.</title>
        <authorList>
            <person name="Petersen C."/>
            <person name="Sorensen T."/>
            <person name="Nielsen M.R."/>
            <person name="Sondergaard T.E."/>
            <person name="Sorensen J.L."/>
            <person name="Fitzpatrick D.A."/>
            <person name="Frisvad J.C."/>
            <person name="Nielsen K.L."/>
        </authorList>
    </citation>
    <scope>NUCLEOTIDE SEQUENCE</scope>
    <source>
        <strain evidence="1">IBT 17660</strain>
    </source>
</reference>
<dbReference type="EMBL" id="JAPWDO010000009">
    <property type="protein sequence ID" value="KAJ5457336.1"/>
    <property type="molecule type" value="Genomic_DNA"/>
</dbReference>
<evidence type="ECO:0000313" key="2">
    <source>
        <dbReference type="Proteomes" id="UP001147760"/>
    </source>
</evidence>
<organism evidence="1 2">
    <name type="scientific">Penicillium desertorum</name>
    <dbReference type="NCBI Taxonomy" id="1303715"/>
    <lineage>
        <taxon>Eukaryota</taxon>
        <taxon>Fungi</taxon>
        <taxon>Dikarya</taxon>
        <taxon>Ascomycota</taxon>
        <taxon>Pezizomycotina</taxon>
        <taxon>Eurotiomycetes</taxon>
        <taxon>Eurotiomycetidae</taxon>
        <taxon>Eurotiales</taxon>
        <taxon>Aspergillaceae</taxon>
        <taxon>Penicillium</taxon>
    </lineage>
</organism>
<protein>
    <submittedName>
        <fullName evidence="1">Uncharacterized protein</fullName>
    </submittedName>
</protein>
<reference evidence="1" key="1">
    <citation type="submission" date="2022-12" db="EMBL/GenBank/DDBJ databases">
        <authorList>
            <person name="Petersen C."/>
        </authorList>
    </citation>
    <scope>NUCLEOTIDE SEQUENCE</scope>
    <source>
        <strain evidence="1">IBT 17660</strain>
    </source>
</reference>
<accession>A0A9W9WFP4</accession>